<evidence type="ECO:0000313" key="6">
    <source>
        <dbReference type="Proteomes" id="UP000094329"/>
    </source>
</evidence>
<evidence type="ECO:0000259" key="2">
    <source>
        <dbReference type="Pfam" id="PF04984"/>
    </source>
</evidence>
<dbReference type="InterPro" id="IPR054564">
    <property type="entry name" value="Gp18_domIII_N"/>
</dbReference>
<dbReference type="Pfam" id="PF22671">
    <property type="entry name" value="Gp18_domIII_N"/>
    <property type="match status" value="1"/>
</dbReference>
<dbReference type="PANTHER" id="PTHR35861">
    <property type="match status" value="1"/>
</dbReference>
<evidence type="ECO:0000313" key="5">
    <source>
        <dbReference type="EMBL" id="ODN41548.1"/>
    </source>
</evidence>
<evidence type="ECO:0000256" key="1">
    <source>
        <dbReference type="ARBA" id="ARBA00008005"/>
    </source>
</evidence>
<dbReference type="EMBL" id="MDTU01000002">
    <property type="protein sequence ID" value="ODN41548.1"/>
    <property type="molecule type" value="Genomic_DNA"/>
</dbReference>
<dbReference type="PANTHER" id="PTHR35861:SF1">
    <property type="entry name" value="PHAGE TAIL SHEATH PROTEIN"/>
    <property type="match status" value="1"/>
</dbReference>
<proteinExistence type="inferred from homology"/>
<name>A0ABX2ZYG1_9GAMM</name>
<dbReference type="InterPro" id="IPR020287">
    <property type="entry name" value="Tail_sheath_C"/>
</dbReference>
<feature type="domain" description="Tail sheath protein subtilisin-like" evidence="2">
    <location>
        <begin position="113"/>
        <end position="274"/>
    </location>
</feature>
<dbReference type="Pfam" id="PF17482">
    <property type="entry name" value="Phage_sheath_1C"/>
    <property type="match status" value="1"/>
</dbReference>
<organism evidence="5 6">
    <name type="scientific">Piscirickettsia litoralis</name>
    <dbReference type="NCBI Taxonomy" id="1891921"/>
    <lineage>
        <taxon>Bacteria</taxon>
        <taxon>Pseudomonadati</taxon>
        <taxon>Pseudomonadota</taxon>
        <taxon>Gammaproteobacteria</taxon>
        <taxon>Thiotrichales</taxon>
        <taxon>Piscirickettsiaceae</taxon>
        <taxon>Piscirickettsia</taxon>
    </lineage>
</organism>
<feature type="domain" description="Tail sheath protein Gp18-like" evidence="4">
    <location>
        <begin position="27"/>
        <end position="87"/>
    </location>
</feature>
<dbReference type="InterPro" id="IPR052042">
    <property type="entry name" value="Tail_sheath_structural"/>
</dbReference>
<protein>
    <submittedName>
        <fullName evidence="5">Phage tail protein</fullName>
    </submittedName>
</protein>
<dbReference type="Proteomes" id="UP000094329">
    <property type="component" value="Unassembled WGS sequence"/>
</dbReference>
<comment type="similarity">
    <text evidence="1">Belongs to the myoviridae tail sheath protein family.</text>
</comment>
<reference evidence="5 6" key="1">
    <citation type="submission" date="2016-08" db="EMBL/GenBank/DDBJ databases">
        <title>Draft genome sequence of Candidatus Piscirickettsia litoralis, from seawater.</title>
        <authorList>
            <person name="Wan X."/>
            <person name="Lee A.J."/>
            <person name="Hou S."/>
            <person name="Donachie S.P."/>
        </authorList>
    </citation>
    <scope>NUCLEOTIDE SEQUENCE [LARGE SCALE GENOMIC DNA]</scope>
    <source>
        <strain evidence="5 6">Y2</strain>
    </source>
</reference>
<dbReference type="Pfam" id="PF04984">
    <property type="entry name" value="Phage_sheath_1"/>
    <property type="match status" value="1"/>
</dbReference>
<evidence type="ECO:0000259" key="4">
    <source>
        <dbReference type="Pfam" id="PF22671"/>
    </source>
</evidence>
<feature type="domain" description="Tail sheath protein C-terminal" evidence="3">
    <location>
        <begin position="276"/>
        <end position="375"/>
    </location>
</feature>
<accession>A0ABX2ZYG1</accession>
<keyword evidence="6" id="KW-1185">Reference proteome</keyword>
<comment type="caution">
    <text evidence="5">The sequence shown here is derived from an EMBL/GenBank/DDBJ whole genome shotgun (WGS) entry which is preliminary data.</text>
</comment>
<gene>
    <name evidence="5" type="ORF">BGC07_15685</name>
</gene>
<evidence type="ECO:0000259" key="3">
    <source>
        <dbReference type="Pfam" id="PF17482"/>
    </source>
</evidence>
<dbReference type="Gene3D" id="3.40.50.11780">
    <property type="match status" value="1"/>
</dbReference>
<dbReference type="InterPro" id="IPR035089">
    <property type="entry name" value="Phage_sheath_subtilisin"/>
</dbReference>
<dbReference type="RefSeq" id="WP_069314013.1">
    <property type="nucleotide sequence ID" value="NZ_MDTU01000002.1"/>
</dbReference>
<sequence>MTTQFLHGVEVQEVDDGVRPIKTIKSSVIAIVGTAPEAKAEDFPVDTPVLISGSRIKAAKLGTQGTLPLALQVIFDQVGASVVVVRVDEGADDAATLVNVIGGTDAEGNRSGIQTLLNCDAVCHVKPRIVLAPGFTHEKTVAKALEPISKQLKAVALVDCSEGAPGDAITYRKEFADKRTMVLYPGVRVYNRNISAEEVSPLSSVTAGLIAKIDYEKGFWWSPSNQQILNILGTSLPIDHELGDLNSTSNLLNENHITTVIHDEGYRLWGNRTTTNDTKWVFINVVRTADLINDSLKRAHLWAVDRNLTATYFEDVIEGVNNYLRHLTTIGAILGGNCWADPDLNTADKLKEGIAYFNFDFTPPTPAEHIVFQSKLSDAYFKNVLSGDS</sequence>